<proteinExistence type="predicted"/>
<comment type="subcellular location">
    <subcellularLocation>
        <location evidence="1">Nucleus</location>
    </subcellularLocation>
</comment>
<evidence type="ECO:0000313" key="9">
    <source>
        <dbReference type="EMBL" id="POY72922.1"/>
    </source>
</evidence>
<dbReference type="EMBL" id="PJQD01000045">
    <property type="protein sequence ID" value="POY72922.1"/>
    <property type="molecule type" value="Genomic_DNA"/>
</dbReference>
<dbReference type="GO" id="GO:0016787">
    <property type="term" value="F:hydrolase activity"/>
    <property type="evidence" value="ECO:0007669"/>
    <property type="project" value="UniProtKB-KW"/>
</dbReference>
<evidence type="ECO:0000256" key="2">
    <source>
        <dbReference type="ARBA" id="ARBA00022741"/>
    </source>
</evidence>
<dbReference type="InterPro" id="IPR001650">
    <property type="entry name" value="Helicase_C-like"/>
</dbReference>
<dbReference type="InterPro" id="IPR038718">
    <property type="entry name" value="SNF2-like_sf"/>
</dbReference>
<evidence type="ECO:0000256" key="6">
    <source>
        <dbReference type="SAM" id="MobiDB-lite"/>
    </source>
</evidence>
<keyword evidence="5" id="KW-0539">Nucleus</keyword>
<dbReference type="InterPro" id="IPR014001">
    <property type="entry name" value="Helicase_ATP-bd"/>
</dbReference>
<feature type="region of interest" description="Disordered" evidence="6">
    <location>
        <begin position="277"/>
        <end position="326"/>
    </location>
</feature>
<reference evidence="9 10" key="1">
    <citation type="journal article" date="2018" name="Front. Microbiol.">
        <title>Prospects for Fungal Bioremediation of Acidic Radioactive Waste Sites: Characterization and Genome Sequence of Rhodotorula taiwanensis MD1149.</title>
        <authorList>
            <person name="Tkavc R."/>
            <person name="Matrosova V.Y."/>
            <person name="Grichenko O.E."/>
            <person name="Gostincar C."/>
            <person name="Volpe R.P."/>
            <person name="Klimenkova P."/>
            <person name="Gaidamakova E.K."/>
            <person name="Zhou C.E."/>
            <person name="Stewart B.J."/>
            <person name="Lyman M.G."/>
            <person name="Malfatti S.A."/>
            <person name="Rubinfeld B."/>
            <person name="Courtot M."/>
            <person name="Singh J."/>
            <person name="Dalgard C.L."/>
            <person name="Hamilton T."/>
            <person name="Frey K.G."/>
            <person name="Gunde-Cimerman N."/>
            <person name="Dugan L."/>
            <person name="Daly M.J."/>
        </authorList>
    </citation>
    <scope>NUCLEOTIDE SEQUENCE [LARGE SCALE GENOMIC DNA]</scope>
    <source>
        <strain evidence="9 10">MD1149</strain>
    </source>
</reference>
<feature type="region of interest" description="Disordered" evidence="6">
    <location>
        <begin position="1"/>
        <end position="104"/>
    </location>
</feature>
<dbReference type="STRING" id="741276.A0A2S5B823"/>
<evidence type="ECO:0000313" key="10">
    <source>
        <dbReference type="Proteomes" id="UP000237144"/>
    </source>
</evidence>
<gene>
    <name evidence="9" type="ORF">BMF94_4083</name>
</gene>
<feature type="domain" description="Helicase C-terminal" evidence="8">
    <location>
        <begin position="1026"/>
        <end position="1177"/>
    </location>
</feature>
<dbReference type="PROSITE" id="PS51194">
    <property type="entry name" value="HELICASE_CTER"/>
    <property type="match status" value="1"/>
</dbReference>
<feature type="region of interest" description="Disordered" evidence="6">
    <location>
        <begin position="338"/>
        <end position="571"/>
    </location>
</feature>
<dbReference type="InterPro" id="IPR000330">
    <property type="entry name" value="SNF2_N"/>
</dbReference>
<evidence type="ECO:0000256" key="4">
    <source>
        <dbReference type="ARBA" id="ARBA00022840"/>
    </source>
</evidence>
<dbReference type="FunFam" id="3.40.50.10810:FF:000019">
    <property type="entry name" value="DNA excision repair protein ERCC-6-like 2 isoform X1"/>
    <property type="match status" value="1"/>
</dbReference>
<dbReference type="Pfam" id="PF00176">
    <property type="entry name" value="SNF2-rel_dom"/>
    <property type="match status" value="1"/>
</dbReference>
<protein>
    <submittedName>
        <fullName evidence="9">Uncharacterized protein</fullName>
    </submittedName>
</protein>
<dbReference type="Gene3D" id="3.40.50.300">
    <property type="entry name" value="P-loop containing nucleotide triphosphate hydrolases"/>
    <property type="match status" value="1"/>
</dbReference>
<accession>A0A2S5B823</accession>
<evidence type="ECO:0000256" key="5">
    <source>
        <dbReference type="ARBA" id="ARBA00023242"/>
    </source>
</evidence>
<feature type="compositionally biased region" description="Acidic residues" evidence="6">
    <location>
        <begin position="351"/>
        <end position="365"/>
    </location>
</feature>
<feature type="compositionally biased region" description="Basic and acidic residues" evidence="6">
    <location>
        <begin position="71"/>
        <end position="88"/>
    </location>
</feature>
<dbReference type="Pfam" id="PF00271">
    <property type="entry name" value="Helicase_C"/>
    <property type="match status" value="1"/>
</dbReference>
<evidence type="ECO:0000259" key="8">
    <source>
        <dbReference type="PROSITE" id="PS51194"/>
    </source>
</evidence>
<evidence type="ECO:0000256" key="3">
    <source>
        <dbReference type="ARBA" id="ARBA00022801"/>
    </source>
</evidence>
<dbReference type="CDD" id="cd18793">
    <property type="entry name" value="SF2_C_SNF"/>
    <property type="match status" value="1"/>
</dbReference>
<feature type="region of interest" description="Disordered" evidence="6">
    <location>
        <begin position="1253"/>
        <end position="1278"/>
    </location>
</feature>
<feature type="compositionally biased region" description="Acidic residues" evidence="6">
    <location>
        <begin position="476"/>
        <end position="489"/>
    </location>
</feature>
<feature type="region of interest" description="Disordered" evidence="6">
    <location>
        <begin position="1313"/>
        <end position="1397"/>
    </location>
</feature>
<sequence>MTFTTRARTRTTAKTTATPSTKAPVKDKMSRLAAVQALARSRESPSLVAPPPTPPHRQDDTDESQLSDWEAELHDASKADRERAQLEKELEEAKEEQKRCKAKGVDVPQAVKDVLARHRKTKKPAQLRADQHAVLALARDAAHGCRPFGSKGKGRASSVDSDDALGITRPTLDRNSKRFEVARRTGLLSEEADLDLAGAEDVYRGAEGYEDDPQEVRKHLARRWIDRKHPERMSAARKAMEEKYNPLIKLLRIPITVVEVDKNTDAVSERKQVRDATKLLHTDDEQSSSDSTDWDSDGMGAYGGRIQFKPRPILPVKPEEKPRTVAPVSVKSLPVRTTVKKEESNTIILIESEEEAEPDTEDDDGSPPAKPAKTAFARVDATTTVRPGPSAQPKSEVADHDEEEAEPDTEDDDEPSLRSSSLMKGGSPHSRDHQVESEPFSNRAASPGSGTRSQRRSSQSQSGTSALGAQSTSDDMLADEIEEEEEDDLSSAVRHRSEREQHARRQLEEEERAQQEEERARRAQEQLAARRRAAQAMVAELRRKKSEKKASALGGVGKGRESDDELDGGPIDADEELVVTDVDAGRVQYPKPPARKTRPRFPILGAAQERTGPHRLSADEADEAYIPAPINKFLRQYQREGAEFLYGQYKQGIGGVLGDDMGLGKTIQVIAFLSAVMGKTGLRKVDRDRRRKVVQDLTPGDQDFKPSKIAPTCLVIAPASVVYNWARELETWGYFDVGVYAGDQKDKVLHQFDRGLLDIVIAGYEAVRLSIGDVSQRDFTIVIADEAHRLKNPTSGTTEAMHLFPTRLRYGLTGTAVQNRLGELWCLLHWTVPGRVGTFAQWRDLVTRPIGYAQQADASQEILAIGRARASALVGTLLPKFFWRRIKAEVKLQLPPKTDHIVLCPLTSLQLEVYGRLLQLEDVHDMVTADQPCTCGRLDEENRPFKKGNCCKQDWAKLIFKYIVLFQKVANHLGLIYPDHLEQNTNPEKYQQDKEWMRAAFPDDYQERRTTATALLDPELCGKWKILRELLRVWYERNDKVLIFSASLKVLAFLEEFMSQTRYEYLVLDGSTPQDDRLPLVDEFNDPDSDKFCFLISTKAGGVGLNLTAANRVVIFDPNWNPAHDLQAMDRAYRFGQKREVDVYRLIGAGTLEELVYNRQQYKRALASVAYEANAERRLFTGIQDEGKECAGELFGVKNMFKLHSNSSLTEKSIFRADMDEIEFALRNDTLLDLDANENQPAAEEIAKQVVGRTEAAAQPKAPSLVGPARDEARKDEQDKISSILSGAVRVESDAVLGGSSIEALRARQAVRAQLAHKNQRRSTETSASETDDGPKSSNARRRSESARVEKKTSKRPQRAQPAASDWNDVIMRRKRPSSEAQSSPKRVKRESSSEPSLMGILANQGLPEDVSPDEVIACSGYTGSRGSRKLVMELERLDTAGKRALLRSLIAKWREVNAAA</sequence>
<dbReference type="GO" id="GO:0005524">
    <property type="term" value="F:ATP binding"/>
    <property type="evidence" value="ECO:0007669"/>
    <property type="project" value="InterPro"/>
</dbReference>
<dbReference type="InterPro" id="IPR049730">
    <property type="entry name" value="SNF2/RAD54-like_C"/>
</dbReference>
<feature type="compositionally biased region" description="Low complexity" evidence="6">
    <location>
        <begin position="1"/>
        <end position="18"/>
    </location>
</feature>
<keyword evidence="2" id="KW-0547">Nucleotide-binding</keyword>
<keyword evidence="4" id="KW-0067">ATP-binding</keyword>
<dbReference type="PANTHER" id="PTHR45629:SF7">
    <property type="entry name" value="DNA EXCISION REPAIR PROTEIN ERCC-6-RELATED"/>
    <property type="match status" value="1"/>
</dbReference>
<feature type="compositionally biased region" description="Basic and acidic residues" evidence="6">
    <location>
        <begin position="495"/>
        <end position="524"/>
    </location>
</feature>
<dbReference type="SMART" id="SM00487">
    <property type="entry name" value="DEXDc"/>
    <property type="match status" value="1"/>
</dbReference>
<keyword evidence="3" id="KW-0378">Hydrolase</keyword>
<feature type="compositionally biased region" description="Acidic residues" evidence="6">
    <location>
        <begin position="562"/>
        <end position="571"/>
    </location>
</feature>
<dbReference type="Proteomes" id="UP000237144">
    <property type="component" value="Unassembled WGS sequence"/>
</dbReference>
<dbReference type="SMART" id="SM00490">
    <property type="entry name" value="HELICc"/>
    <property type="match status" value="1"/>
</dbReference>
<evidence type="ECO:0000256" key="1">
    <source>
        <dbReference type="ARBA" id="ARBA00004123"/>
    </source>
</evidence>
<feature type="domain" description="Helicase ATP-binding" evidence="7">
    <location>
        <begin position="646"/>
        <end position="834"/>
    </location>
</feature>
<dbReference type="PANTHER" id="PTHR45629">
    <property type="entry name" value="SNF2/RAD54 FAMILY MEMBER"/>
    <property type="match status" value="1"/>
</dbReference>
<dbReference type="SUPFAM" id="SSF52540">
    <property type="entry name" value="P-loop containing nucleoside triphosphate hydrolases"/>
    <property type="match status" value="2"/>
</dbReference>
<organism evidence="9 10">
    <name type="scientific">Rhodotorula taiwanensis</name>
    <dbReference type="NCBI Taxonomy" id="741276"/>
    <lineage>
        <taxon>Eukaryota</taxon>
        <taxon>Fungi</taxon>
        <taxon>Dikarya</taxon>
        <taxon>Basidiomycota</taxon>
        <taxon>Pucciniomycotina</taxon>
        <taxon>Microbotryomycetes</taxon>
        <taxon>Sporidiobolales</taxon>
        <taxon>Sporidiobolaceae</taxon>
        <taxon>Rhodotorula</taxon>
    </lineage>
</organism>
<name>A0A2S5B823_9BASI</name>
<dbReference type="GO" id="GO:0005634">
    <property type="term" value="C:nucleus"/>
    <property type="evidence" value="ECO:0007669"/>
    <property type="project" value="UniProtKB-SubCell"/>
</dbReference>
<dbReference type="InterPro" id="IPR050496">
    <property type="entry name" value="SNF2_RAD54_helicase_repair"/>
</dbReference>
<dbReference type="InterPro" id="IPR027417">
    <property type="entry name" value="P-loop_NTPase"/>
</dbReference>
<comment type="caution">
    <text evidence="9">The sequence shown here is derived from an EMBL/GenBank/DDBJ whole genome shotgun (WGS) entry which is preliminary data.</text>
</comment>
<keyword evidence="10" id="KW-1185">Reference proteome</keyword>
<feature type="compositionally biased region" description="Low complexity" evidence="6">
    <location>
        <begin position="448"/>
        <end position="465"/>
    </location>
</feature>
<feature type="compositionally biased region" description="Basic and acidic residues" evidence="6">
    <location>
        <begin position="1342"/>
        <end position="1352"/>
    </location>
</feature>
<evidence type="ECO:0000259" key="7">
    <source>
        <dbReference type="PROSITE" id="PS51192"/>
    </source>
</evidence>
<dbReference type="PROSITE" id="PS51192">
    <property type="entry name" value="HELICASE_ATP_BIND_1"/>
    <property type="match status" value="1"/>
</dbReference>
<dbReference type="Gene3D" id="3.40.50.10810">
    <property type="entry name" value="Tandem AAA-ATPase domain"/>
    <property type="match status" value="1"/>
</dbReference>
<feature type="compositionally biased region" description="Acidic residues" evidence="6">
    <location>
        <begin position="399"/>
        <end position="414"/>
    </location>
</feature>
<dbReference type="OrthoDB" id="413460at2759"/>
<feature type="compositionally biased region" description="Basic and acidic residues" evidence="6">
    <location>
        <begin position="1269"/>
        <end position="1278"/>
    </location>
</feature>